<keyword evidence="6" id="KW-1185">Reference proteome</keyword>
<dbReference type="Proteomes" id="UP001065549">
    <property type="component" value="Unassembled WGS sequence"/>
</dbReference>
<sequence length="293" mass="33450">MSFFISDKQHLASAERRSDYKPFKVDDENCPPIGIDVNFGHPLYTAVSDIFAVKCNVLHNITLPVIPDGCIAMVFYGREEDMKGKLCGAIDEIKKIELRPGELLLMLKFQPSATAMILHEHASSLTNTVYDIKEYMKNGEQIVSAACKDLPVQEKAMLLSKLIRIRMKEDDSSYLIRYCTDRIYEKHGNIKVSELGIETGYSERYLGKVFEKYVGVSPKIYCEIMRLQNSLQKLSDSSNYEPLINLALDSGFFDHAHMNRCYKRFLHCSSGTLRKHGFSCLDYNKIDPYLALN</sequence>
<dbReference type="AlphaFoldDB" id="A0A9J6QQL7"/>
<feature type="domain" description="HTH araC/xylS-type" evidence="4">
    <location>
        <begin position="173"/>
        <end position="276"/>
    </location>
</feature>
<dbReference type="GO" id="GO:0003700">
    <property type="term" value="F:DNA-binding transcription factor activity"/>
    <property type="evidence" value="ECO:0007669"/>
    <property type="project" value="InterPro"/>
</dbReference>
<evidence type="ECO:0000313" key="6">
    <source>
        <dbReference type="Proteomes" id="UP001065549"/>
    </source>
</evidence>
<name>A0A9J6QQL7_9FIRM</name>
<dbReference type="SMART" id="SM00342">
    <property type="entry name" value="HTH_ARAC"/>
    <property type="match status" value="1"/>
</dbReference>
<dbReference type="Pfam" id="PF20240">
    <property type="entry name" value="DUF6597"/>
    <property type="match status" value="1"/>
</dbReference>
<comment type="caution">
    <text evidence="5">The sequence shown here is derived from an EMBL/GenBank/DDBJ whole genome shotgun (WGS) entry which is preliminary data.</text>
</comment>
<dbReference type="RefSeq" id="WP_253019599.1">
    <property type="nucleotide sequence ID" value="NZ_JAOSHN010000002.1"/>
</dbReference>
<dbReference type="Pfam" id="PF12833">
    <property type="entry name" value="HTH_18"/>
    <property type="match status" value="1"/>
</dbReference>
<accession>A0A9J6QQL7</accession>
<keyword evidence="1" id="KW-0805">Transcription regulation</keyword>
<dbReference type="PANTHER" id="PTHR46796">
    <property type="entry name" value="HTH-TYPE TRANSCRIPTIONAL ACTIVATOR RHAS-RELATED"/>
    <property type="match status" value="1"/>
</dbReference>
<evidence type="ECO:0000256" key="1">
    <source>
        <dbReference type="ARBA" id="ARBA00023015"/>
    </source>
</evidence>
<keyword evidence="2" id="KW-0238">DNA-binding</keyword>
<evidence type="ECO:0000256" key="3">
    <source>
        <dbReference type="ARBA" id="ARBA00023163"/>
    </source>
</evidence>
<dbReference type="Gene3D" id="1.10.10.60">
    <property type="entry name" value="Homeodomain-like"/>
    <property type="match status" value="1"/>
</dbReference>
<evidence type="ECO:0000313" key="5">
    <source>
        <dbReference type="EMBL" id="MCU7377716.1"/>
    </source>
</evidence>
<dbReference type="InterPro" id="IPR050204">
    <property type="entry name" value="AraC_XylS_family_regulators"/>
</dbReference>
<keyword evidence="3" id="KW-0804">Transcription</keyword>
<dbReference type="PANTHER" id="PTHR46796:SF13">
    <property type="entry name" value="HTH-TYPE TRANSCRIPTIONAL ACTIVATOR RHAS"/>
    <property type="match status" value="1"/>
</dbReference>
<proteinExistence type="predicted"/>
<reference evidence="5" key="1">
    <citation type="submission" date="2022-09" db="EMBL/GenBank/DDBJ databases">
        <title>Culturomic study of gut microbiota in children with autism spectrum disorder.</title>
        <authorList>
            <person name="Efimov B.A."/>
            <person name="Chaplin A.V."/>
            <person name="Sokolova S.R."/>
            <person name="Pikina A.P."/>
            <person name="Korzhanova M."/>
            <person name="Belova V."/>
            <person name="Korostin D."/>
        </authorList>
    </citation>
    <scope>NUCLEOTIDE SEQUENCE</scope>
    <source>
        <strain evidence="5">ASD5510</strain>
    </source>
</reference>
<protein>
    <submittedName>
        <fullName evidence="5">Helix-turn-helix domain-containing protein</fullName>
    </submittedName>
</protein>
<dbReference type="InterPro" id="IPR018060">
    <property type="entry name" value="HTH_AraC"/>
</dbReference>
<dbReference type="InterPro" id="IPR046532">
    <property type="entry name" value="DUF6597"/>
</dbReference>
<dbReference type="EMBL" id="JAOSHN010000002">
    <property type="protein sequence ID" value="MCU7377716.1"/>
    <property type="molecule type" value="Genomic_DNA"/>
</dbReference>
<gene>
    <name evidence="5" type="ORF">OBO34_05020</name>
</gene>
<dbReference type="PROSITE" id="PS01124">
    <property type="entry name" value="HTH_ARAC_FAMILY_2"/>
    <property type="match status" value="1"/>
</dbReference>
<organism evidence="5 6">
    <name type="scientific">Hominibacterium faecale</name>
    <dbReference type="NCBI Taxonomy" id="2839743"/>
    <lineage>
        <taxon>Bacteria</taxon>
        <taxon>Bacillati</taxon>
        <taxon>Bacillota</taxon>
        <taxon>Clostridia</taxon>
        <taxon>Peptostreptococcales</taxon>
        <taxon>Anaerovoracaceae</taxon>
        <taxon>Hominibacterium</taxon>
    </lineage>
</organism>
<dbReference type="GO" id="GO:0043565">
    <property type="term" value="F:sequence-specific DNA binding"/>
    <property type="evidence" value="ECO:0007669"/>
    <property type="project" value="InterPro"/>
</dbReference>
<evidence type="ECO:0000256" key="2">
    <source>
        <dbReference type="ARBA" id="ARBA00023125"/>
    </source>
</evidence>
<evidence type="ECO:0000259" key="4">
    <source>
        <dbReference type="PROSITE" id="PS01124"/>
    </source>
</evidence>